<dbReference type="Gene3D" id="3.40.50.720">
    <property type="entry name" value="NAD(P)-binding Rossmann-like Domain"/>
    <property type="match status" value="1"/>
</dbReference>
<dbReference type="PANTHER" id="PTHR43401">
    <property type="entry name" value="L-THREONINE 3-DEHYDROGENASE"/>
    <property type="match status" value="1"/>
</dbReference>
<dbReference type="GO" id="GO:0016491">
    <property type="term" value="F:oxidoreductase activity"/>
    <property type="evidence" value="ECO:0007669"/>
    <property type="project" value="UniProtKB-KW"/>
</dbReference>
<dbReference type="SUPFAM" id="SSF51735">
    <property type="entry name" value="NAD(P)-binding Rossmann-fold domains"/>
    <property type="match status" value="1"/>
</dbReference>
<feature type="domain" description="Alcohol dehydrogenase-like C-terminal" evidence="3">
    <location>
        <begin position="38"/>
        <end position="149"/>
    </location>
</feature>
<evidence type="ECO:0000259" key="3">
    <source>
        <dbReference type="Pfam" id="PF00107"/>
    </source>
</evidence>
<keyword evidence="2" id="KW-1133">Transmembrane helix</keyword>
<evidence type="ECO:0000313" key="4">
    <source>
        <dbReference type="EMBL" id="HFH29560.1"/>
    </source>
</evidence>
<sequence>MNFKTTYLLFAMLGVLLLAVGLMRWLGPSPVDPAYIMDDLQKAKEAGADYVFNTKDPQSPYYVKDLKQAIADVTHGALADRAIVPTSANEAFEQAIDITGNAAILVHFGLPNTDDVIHVPALATHTMDKEIRFSWLAPLAWPTAIRMIAEGLVDLEGFVSSTVPLEETGKAIRHLRERANDPVKVQVAP</sequence>
<comment type="caution">
    <text evidence="4">The sequence shown here is derived from an EMBL/GenBank/DDBJ whole genome shotgun (WGS) entry which is preliminary data.</text>
</comment>
<keyword evidence="1" id="KW-0560">Oxidoreductase</keyword>
<accession>A0A7C3I1M2</accession>
<protein>
    <recommendedName>
        <fullName evidence="3">Alcohol dehydrogenase-like C-terminal domain-containing protein</fullName>
    </recommendedName>
</protein>
<name>A0A7C3I1M2_9SPIR</name>
<dbReference type="InterPro" id="IPR050129">
    <property type="entry name" value="Zn_alcohol_dh"/>
</dbReference>
<gene>
    <name evidence="4" type="ORF">ENS59_08630</name>
</gene>
<feature type="transmembrane region" description="Helical" evidence="2">
    <location>
        <begin position="7"/>
        <end position="27"/>
    </location>
</feature>
<dbReference type="PANTHER" id="PTHR43401:SF2">
    <property type="entry name" value="L-THREONINE 3-DEHYDROGENASE"/>
    <property type="match status" value="1"/>
</dbReference>
<organism evidence="4">
    <name type="scientific">Gracilinema caldarium</name>
    <dbReference type="NCBI Taxonomy" id="215591"/>
    <lineage>
        <taxon>Bacteria</taxon>
        <taxon>Pseudomonadati</taxon>
        <taxon>Spirochaetota</taxon>
        <taxon>Spirochaetia</taxon>
        <taxon>Spirochaetales</taxon>
        <taxon>Breznakiellaceae</taxon>
        <taxon>Gracilinema</taxon>
    </lineage>
</organism>
<dbReference type="InterPro" id="IPR013149">
    <property type="entry name" value="ADH-like_C"/>
</dbReference>
<evidence type="ECO:0000256" key="2">
    <source>
        <dbReference type="SAM" id="Phobius"/>
    </source>
</evidence>
<keyword evidence="2" id="KW-0472">Membrane</keyword>
<dbReference type="Gene3D" id="3.90.180.10">
    <property type="entry name" value="Medium-chain alcohol dehydrogenases, catalytic domain"/>
    <property type="match status" value="1"/>
</dbReference>
<dbReference type="Pfam" id="PF00107">
    <property type="entry name" value="ADH_zinc_N"/>
    <property type="match status" value="1"/>
</dbReference>
<dbReference type="EMBL" id="DSVL01000264">
    <property type="protein sequence ID" value="HFH29560.1"/>
    <property type="molecule type" value="Genomic_DNA"/>
</dbReference>
<dbReference type="AlphaFoldDB" id="A0A7C3I1M2"/>
<evidence type="ECO:0000256" key="1">
    <source>
        <dbReference type="ARBA" id="ARBA00023002"/>
    </source>
</evidence>
<dbReference type="InterPro" id="IPR036291">
    <property type="entry name" value="NAD(P)-bd_dom_sf"/>
</dbReference>
<reference evidence="4" key="1">
    <citation type="journal article" date="2020" name="mSystems">
        <title>Genome- and Community-Level Interaction Insights into Carbon Utilization and Element Cycling Functions of Hydrothermarchaeota in Hydrothermal Sediment.</title>
        <authorList>
            <person name="Zhou Z."/>
            <person name="Liu Y."/>
            <person name="Xu W."/>
            <person name="Pan J."/>
            <person name="Luo Z.H."/>
            <person name="Li M."/>
        </authorList>
    </citation>
    <scope>NUCLEOTIDE SEQUENCE [LARGE SCALE GENOMIC DNA]</scope>
    <source>
        <strain evidence="4">SpSt-503</strain>
    </source>
</reference>
<proteinExistence type="predicted"/>
<keyword evidence="2" id="KW-0812">Transmembrane</keyword>